<keyword evidence="2" id="KW-1185">Reference proteome</keyword>
<evidence type="ECO:0000313" key="2">
    <source>
        <dbReference type="Proteomes" id="UP000604730"/>
    </source>
</evidence>
<proteinExistence type="predicted"/>
<protein>
    <submittedName>
        <fullName evidence="1">Uncharacterized protein</fullName>
    </submittedName>
</protein>
<gene>
    <name evidence="1" type="ORF">JJN12_12755</name>
</gene>
<name>A0ABS1J3M4_9FIRM</name>
<dbReference type="RefSeq" id="WP_208430034.1">
    <property type="nucleotide sequence ID" value="NZ_JAEPRJ010000001.1"/>
</dbReference>
<organism evidence="1 2">
    <name type="scientific">Catonella massiliensis</name>
    <dbReference type="NCBI Taxonomy" id="2799636"/>
    <lineage>
        <taxon>Bacteria</taxon>
        <taxon>Bacillati</taxon>
        <taxon>Bacillota</taxon>
        <taxon>Clostridia</taxon>
        <taxon>Lachnospirales</taxon>
        <taxon>Lachnospiraceae</taxon>
        <taxon>Catonella</taxon>
    </lineage>
</organism>
<evidence type="ECO:0000313" key="1">
    <source>
        <dbReference type="EMBL" id="MBK5898630.1"/>
    </source>
</evidence>
<accession>A0ABS1J3M4</accession>
<dbReference type="Proteomes" id="UP000604730">
    <property type="component" value="Unassembled WGS sequence"/>
</dbReference>
<sequence>MEDKEQRKRETMEALSNERMYILLKHNREMLLELKNLYPNEDELFESYKTLGKAFDEAIMAEIRYRNKIIEPQLVSITDLAGKITEKLVDISEGLSEAINGAIERNRKEIEDVHNV</sequence>
<reference evidence="1 2" key="1">
    <citation type="submission" date="2021-01" db="EMBL/GenBank/DDBJ databases">
        <title>Isolation and description of Catonella massiliensis sp. nov., a novel Catonella species, isolated from a stable periodontitis subject.</title>
        <authorList>
            <person name="Antezack A."/>
            <person name="Boxberger M."/>
            <person name="La Scola B."/>
            <person name="Monnet-Corti V."/>
        </authorList>
    </citation>
    <scope>NUCLEOTIDE SEQUENCE [LARGE SCALE GENOMIC DNA]</scope>
    <source>
        <strain evidence="1 2">Marseille-Q4567</strain>
    </source>
</reference>
<comment type="caution">
    <text evidence="1">The sequence shown here is derived from an EMBL/GenBank/DDBJ whole genome shotgun (WGS) entry which is preliminary data.</text>
</comment>
<dbReference type="EMBL" id="JAEPRJ010000001">
    <property type="protein sequence ID" value="MBK5898630.1"/>
    <property type="molecule type" value="Genomic_DNA"/>
</dbReference>